<feature type="transmembrane region" description="Helical" evidence="1">
    <location>
        <begin position="70"/>
        <end position="91"/>
    </location>
</feature>
<evidence type="ECO:0000313" key="5">
    <source>
        <dbReference type="Proteomes" id="UP001595455"/>
    </source>
</evidence>
<reference evidence="5" key="3">
    <citation type="journal article" date="2019" name="Int. J. Syst. Evol. Microbiol.">
        <title>The Global Catalogue of Microorganisms (GCM) 10K type strain sequencing project: providing services to taxonomists for standard genome sequencing and annotation.</title>
        <authorList>
            <consortium name="The Broad Institute Genomics Platform"/>
            <consortium name="The Broad Institute Genome Sequencing Center for Infectious Disease"/>
            <person name="Wu L."/>
            <person name="Ma J."/>
        </authorList>
    </citation>
    <scope>NUCLEOTIDE SEQUENCE [LARGE SCALE GENOMIC DNA]</scope>
    <source>
        <strain evidence="5">KCTC 62575</strain>
    </source>
</reference>
<reference evidence="3 4" key="2">
    <citation type="submission" date="2018-08" db="EMBL/GenBank/DDBJ databases">
        <title>The draft genome of Acinetobacter sichuanensis strain WCHAc060041.</title>
        <authorList>
            <person name="Qin J."/>
            <person name="Feng Y."/>
            <person name="Zong Z."/>
        </authorList>
    </citation>
    <scope>NUCLEOTIDE SEQUENCE [LARGE SCALE GENOMIC DNA]</scope>
    <source>
        <strain evidence="3 4">WCHAc060041</strain>
    </source>
</reference>
<reference evidence="2" key="1">
    <citation type="journal article" date="2014" name="Int. J. Syst. Evol. Microbiol.">
        <title>Complete genome of a new Firmicutes species belonging to the dominant human colonic microbiota ('Ruminococcus bicirculans') reveals two chromosomes and a selective capacity to utilize plant glucans.</title>
        <authorList>
            <consortium name="NISC Comparative Sequencing Program"/>
            <person name="Wegmann U."/>
            <person name="Louis P."/>
            <person name="Goesmann A."/>
            <person name="Henrissat B."/>
            <person name="Duncan S.H."/>
            <person name="Flint H.J."/>
        </authorList>
    </citation>
    <scope>NUCLEOTIDE SEQUENCE</scope>
    <source>
        <strain evidence="2">KCTC 62575</strain>
    </source>
</reference>
<accession>A0A371YLK9</accession>
<protein>
    <submittedName>
        <fullName evidence="3">Uncharacterized protein</fullName>
    </submittedName>
</protein>
<dbReference type="EMBL" id="JBHRSF010000007">
    <property type="protein sequence ID" value="MFC2994404.1"/>
    <property type="molecule type" value="Genomic_DNA"/>
</dbReference>
<organism evidence="3 4">
    <name type="scientific">Acinetobacter sichuanensis</name>
    <dbReference type="NCBI Taxonomy" id="2136183"/>
    <lineage>
        <taxon>Bacteria</taxon>
        <taxon>Pseudomonadati</taxon>
        <taxon>Pseudomonadota</taxon>
        <taxon>Gammaproteobacteria</taxon>
        <taxon>Moraxellales</taxon>
        <taxon>Moraxellaceae</taxon>
        <taxon>Acinetobacter</taxon>
    </lineage>
</organism>
<dbReference type="Proteomes" id="UP000240957">
    <property type="component" value="Unassembled WGS sequence"/>
</dbReference>
<dbReference type="RefSeq" id="WP_107009487.1">
    <property type="nucleotide sequence ID" value="NZ_JBHRSF010000007.1"/>
</dbReference>
<sequence>MKKKNDVFGQKLKLTKKEKAEHKSRMEKFEILSLYWIQIQRLFEMLYTYLVQLGELVFPNEHIKKKLFDLLIKLITKFGWFIVTPILFQFISDQFAVTTLINNFLM</sequence>
<proteinExistence type="predicted"/>
<gene>
    <name evidence="2" type="ORF">ACFODO_03795</name>
    <name evidence="3" type="ORF">C9E89_016790</name>
</gene>
<dbReference type="EMBL" id="PYIX02000035">
    <property type="protein sequence ID" value="RFC82379.1"/>
    <property type="molecule type" value="Genomic_DNA"/>
</dbReference>
<comment type="caution">
    <text evidence="3">The sequence shown here is derived from an EMBL/GenBank/DDBJ whole genome shotgun (WGS) entry which is preliminary data.</text>
</comment>
<dbReference type="Proteomes" id="UP001595455">
    <property type="component" value="Unassembled WGS sequence"/>
</dbReference>
<evidence type="ECO:0000313" key="4">
    <source>
        <dbReference type="Proteomes" id="UP000240957"/>
    </source>
</evidence>
<keyword evidence="1" id="KW-0472">Membrane</keyword>
<dbReference type="AlphaFoldDB" id="A0A371YLK9"/>
<reference evidence="2" key="4">
    <citation type="submission" date="2024-09" db="EMBL/GenBank/DDBJ databases">
        <authorList>
            <person name="Sun Q."/>
            <person name="Mori K."/>
        </authorList>
    </citation>
    <scope>NUCLEOTIDE SEQUENCE</scope>
    <source>
        <strain evidence="2">KCTC 62575</strain>
    </source>
</reference>
<evidence type="ECO:0000313" key="3">
    <source>
        <dbReference type="EMBL" id="RFC82379.1"/>
    </source>
</evidence>
<name>A0A371YLK9_9GAMM</name>
<evidence type="ECO:0000313" key="2">
    <source>
        <dbReference type="EMBL" id="MFC2994404.1"/>
    </source>
</evidence>
<keyword evidence="1" id="KW-0812">Transmembrane</keyword>
<keyword evidence="5" id="KW-1185">Reference proteome</keyword>
<evidence type="ECO:0000256" key="1">
    <source>
        <dbReference type="SAM" id="Phobius"/>
    </source>
</evidence>
<keyword evidence="1" id="KW-1133">Transmembrane helix</keyword>